<dbReference type="OrthoDB" id="1166705at2759"/>
<keyword evidence="2" id="KW-1185">Reference proteome</keyword>
<name>A0A2U1Q5D1_ARTAN</name>
<dbReference type="Proteomes" id="UP000245207">
    <property type="component" value="Unassembled WGS sequence"/>
</dbReference>
<reference evidence="1 2" key="1">
    <citation type="journal article" date="2018" name="Mol. Plant">
        <title>The genome of Artemisia annua provides insight into the evolution of Asteraceae family and artemisinin biosynthesis.</title>
        <authorList>
            <person name="Shen Q."/>
            <person name="Zhang L."/>
            <person name="Liao Z."/>
            <person name="Wang S."/>
            <person name="Yan T."/>
            <person name="Shi P."/>
            <person name="Liu M."/>
            <person name="Fu X."/>
            <person name="Pan Q."/>
            <person name="Wang Y."/>
            <person name="Lv Z."/>
            <person name="Lu X."/>
            <person name="Zhang F."/>
            <person name="Jiang W."/>
            <person name="Ma Y."/>
            <person name="Chen M."/>
            <person name="Hao X."/>
            <person name="Li L."/>
            <person name="Tang Y."/>
            <person name="Lv G."/>
            <person name="Zhou Y."/>
            <person name="Sun X."/>
            <person name="Brodelius P.E."/>
            <person name="Rose J.K.C."/>
            <person name="Tang K."/>
        </authorList>
    </citation>
    <scope>NUCLEOTIDE SEQUENCE [LARGE SCALE GENOMIC DNA]</scope>
    <source>
        <strain evidence="2">cv. Huhao1</strain>
        <tissue evidence="1">Leaf</tissue>
    </source>
</reference>
<proteinExistence type="predicted"/>
<dbReference type="PANTHER" id="PTHR34835">
    <property type="entry name" value="OS07G0283600 PROTEIN-RELATED"/>
    <property type="match status" value="1"/>
</dbReference>
<comment type="caution">
    <text evidence="1">The sequence shown here is derived from an EMBL/GenBank/DDBJ whole genome shotgun (WGS) entry which is preliminary data.</text>
</comment>
<evidence type="ECO:0000313" key="2">
    <source>
        <dbReference type="Proteomes" id="UP000245207"/>
    </source>
</evidence>
<organism evidence="1 2">
    <name type="scientific">Artemisia annua</name>
    <name type="common">Sweet wormwood</name>
    <dbReference type="NCBI Taxonomy" id="35608"/>
    <lineage>
        <taxon>Eukaryota</taxon>
        <taxon>Viridiplantae</taxon>
        <taxon>Streptophyta</taxon>
        <taxon>Embryophyta</taxon>
        <taxon>Tracheophyta</taxon>
        <taxon>Spermatophyta</taxon>
        <taxon>Magnoliopsida</taxon>
        <taxon>eudicotyledons</taxon>
        <taxon>Gunneridae</taxon>
        <taxon>Pentapetalae</taxon>
        <taxon>asterids</taxon>
        <taxon>campanulids</taxon>
        <taxon>Asterales</taxon>
        <taxon>Asteraceae</taxon>
        <taxon>Asteroideae</taxon>
        <taxon>Anthemideae</taxon>
        <taxon>Artemisiinae</taxon>
        <taxon>Artemisia</taxon>
    </lineage>
</organism>
<gene>
    <name evidence="1" type="ORF">CTI12_AA073140</name>
</gene>
<protein>
    <submittedName>
        <fullName evidence="1">Uncharacterized protein</fullName>
    </submittedName>
</protein>
<accession>A0A2U1Q5D1</accession>
<evidence type="ECO:0000313" key="1">
    <source>
        <dbReference type="EMBL" id="PWA93219.1"/>
    </source>
</evidence>
<dbReference type="AlphaFoldDB" id="A0A2U1Q5D1"/>
<sequence length="482" mass="56194">MRIFLNKQLIEMPRTRTRATGTGTSSGSEMENLNKYDDLLRCRTTTEEEEQPQEVHEEHKELVRCKEKQFVNEMNALGAERKKLLEDSPFYKLLEMSGKVQNNEKIKKLVSVFNTNDRSLLLPDGSRCVVTPQDFTSIMGVEDGDEEVDIHKNQVREPPSEQTRMFLSDNVKESLVSNIKVLKELKESKDKDTLNRAFALYALRFIICAPTKNSLPGSYLEYVENVSSIKKKKWATHAVECLVRGIDTYNKDKRQKTKTLSGCTVFLLLYVRKKISDTIPEELSEEARKKMIDEKLDELLGMRNKERADYSECVGVVKDIMRQRNANMISALEKVEKQCLLKVKNKKAKDFLKNDFEAMMFEIDRLLDARMTITDSILETWREEEFRRRTVISQKRKAENKLEKDATVGKGKKARRKVIEPKHTMQTRSQRILQPIGDRNFERDRNAEGVRNVRYVERDRNAERDINVEQDRNVKIQTVVIE</sequence>
<dbReference type="EMBL" id="PKPP01000403">
    <property type="protein sequence ID" value="PWA93219.1"/>
    <property type="molecule type" value="Genomic_DNA"/>
</dbReference>